<dbReference type="SUPFAM" id="SSF51735">
    <property type="entry name" value="NAD(P)-binding Rossmann-fold domains"/>
    <property type="match status" value="1"/>
</dbReference>
<dbReference type="Proteomes" id="UP001518990">
    <property type="component" value="Unassembled WGS sequence"/>
</dbReference>
<keyword evidence="4" id="KW-1185">Reference proteome</keyword>
<dbReference type="PANTHER" id="PTHR43639">
    <property type="entry name" value="OXIDOREDUCTASE, SHORT-CHAIN DEHYDROGENASE/REDUCTASE FAMILY (AFU_ORTHOLOGUE AFUA_5G02870)"/>
    <property type="match status" value="1"/>
</dbReference>
<dbReference type="PROSITE" id="PS00061">
    <property type="entry name" value="ADH_SHORT"/>
    <property type="match status" value="1"/>
</dbReference>
<dbReference type="InterPro" id="IPR002347">
    <property type="entry name" value="SDR_fam"/>
</dbReference>
<comment type="similarity">
    <text evidence="1">Belongs to the short-chain dehydrogenases/reductases (SDR) family.</text>
</comment>
<sequence length="256" mass="27188">MPIPDSIPRVALVTGAAKRLGRASALALAGAGFDIAIHHRASAAEAEETRQAIAALGLRAVVLQADLAREEETNRLLPEASAALGPVGVLVNNASAFQRDEWHDATRESWDRHLEPNLRAPFVLMQAFARALPGGAEGVVINMLDQRVWSLTPHFVSYSVSKAALWALTQSMALALAPRIRVNGIGPGPAMRTPGQSPEHFARQNASVPLGHGTSPEEVAAAVLSILRLPSMTGQMIALDGGQHLQWSPTRPPETA</sequence>
<dbReference type="InterPro" id="IPR036291">
    <property type="entry name" value="NAD(P)-bd_dom_sf"/>
</dbReference>
<dbReference type="InterPro" id="IPR020904">
    <property type="entry name" value="Sc_DH/Rdtase_CS"/>
</dbReference>
<protein>
    <submittedName>
        <fullName evidence="3">SDR family oxidoreductase</fullName>
    </submittedName>
</protein>
<reference evidence="3 4" key="1">
    <citation type="submission" date="2020-09" db="EMBL/GenBank/DDBJ databases">
        <title>Roseomonas.</title>
        <authorList>
            <person name="Zhu W."/>
        </authorList>
    </citation>
    <scope>NUCLEOTIDE SEQUENCE [LARGE SCALE GENOMIC DNA]</scope>
    <source>
        <strain evidence="3 4">1311</strain>
    </source>
</reference>
<proteinExistence type="inferred from homology"/>
<dbReference type="NCBIfam" id="NF006597">
    <property type="entry name" value="PRK09134.1"/>
    <property type="match status" value="1"/>
</dbReference>
<accession>A0ABS3KG67</accession>
<keyword evidence="2" id="KW-0560">Oxidoreductase</keyword>
<gene>
    <name evidence="3" type="ORF">IAI60_17785</name>
</gene>
<organism evidence="3 4">
    <name type="scientific">Roseomonas marmotae</name>
    <dbReference type="NCBI Taxonomy" id="2768161"/>
    <lineage>
        <taxon>Bacteria</taxon>
        <taxon>Pseudomonadati</taxon>
        <taxon>Pseudomonadota</taxon>
        <taxon>Alphaproteobacteria</taxon>
        <taxon>Acetobacterales</taxon>
        <taxon>Roseomonadaceae</taxon>
        <taxon>Roseomonas</taxon>
    </lineage>
</organism>
<dbReference type="PANTHER" id="PTHR43639:SF1">
    <property type="entry name" value="SHORT-CHAIN DEHYDROGENASE_REDUCTASE FAMILY PROTEIN"/>
    <property type="match status" value="1"/>
</dbReference>
<evidence type="ECO:0000256" key="2">
    <source>
        <dbReference type="ARBA" id="ARBA00023002"/>
    </source>
</evidence>
<dbReference type="PRINTS" id="PR00081">
    <property type="entry name" value="GDHRDH"/>
</dbReference>
<dbReference type="EMBL" id="JACTNF010000022">
    <property type="protein sequence ID" value="MBO1076466.1"/>
    <property type="molecule type" value="Genomic_DNA"/>
</dbReference>
<evidence type="ECO:0000313" key="4">
    <source>
        <dbReference type="Proteomes" id="UP001518990"/>
    </source>
</evidence>
<dbReference type="Pfam" id="PF13561">
    <property type="entry name" value="adh_short_C2"/>
    <property type="match status" value="1"/>
</dbReference>
<comment type="caution">
    <text evidence="3">The sequence shown here is derived from an EMBL/GenBank/DDBJ whole genome shotgun (WGS) entry which is preliminary data.</text>
</comment>
<dbReference type="PRINTS" id="PR00080">
    <property type="entry name" value="SDRFAMILY"/>
</dbReference>
<evidence type="ECO:0000256" key="1">
    <source>
        <dbReference type="ARBA" id="ARBA00006484"/>
    </source>
</evidence>
<dbReference type="Gene3D" id="3.40.50.720">
    <property type="entry name" value="NAD(P)-binding Rossmann-like Domain"/>
    <property type="match status" value="1"/>
</dbReference>
<evidence type="ECO:0000313" key="3">
    <source>
        <dbReference type="EMBL" id="MBO1076466.1"/>
    </source>
</evidence>
<name>A0ABS3KG67_9PROT</name>
<dbReference type="RefSeq" id="WP_207449482.1">
    <property type="nucleotide sequence ID" value="NZ_CP061091.1"/>
</dbReference>